<keyword evidence="3" id="KW-0804">Transcription</keyword>
<dbReference type="STRING" id="1469948.GCA_000732725_04070"/>
<organism evidence="5 6">
    <name type="scientific">Kineothrix alysoides</name>
    <dbReference type="NCBI Taxonomy" id="1469948"/>
    <lineage>
        <taxon>Bacteria</taxon>
        <taxon>Bacillati</taxon>
        <taxon>Bacillota</taxon>
        <taxon>Clostridia</taxon>
        <taxon>Lachnospirales</taxon>
        <taxon>Lachnospiraceae</taxon>
        <taxon>Kineothrix</taxon>
    </lineage>
</organism>
<dbReference type="SMART" id="SM00354">
    <property type="entry name" value="HTH_LACI"/>
    <property type="match status" value="1"/>
</dbReference>
<keyword evidence="6" id="KW-1185">Reference proteome</keyword>
<evidence type="ECO:0000256" key="3">
    <source>
        <dbReference type="ARBA" id="ARBA00023163"/>
    </source>
</evidence>
<proteinExistence type="predicted"/>
<dbReference type="Gene3D" id="3.40.50.2300">
    <property type="match status" value="2"/>
</dbReference>
<dbReference type="SUPFAM" id="SSF53822">
    <property type="entry name" value="Periplasmic binding protein-like I"/>
    <property type="match status" value="1"/>
</dbReference>
<name>A0A4R1QXA1_9FIRM</name>
<evidence type="ECO:0000259" key="4">
    <source>
        <dbReference type="PROSITE" id="PS50932"/>
    </source>
</evidence>
<dbReference type="InterPro" id="IPR046335">
    <property type="entry name" value="LacI/GalR-like_sensor"/>
</dbReference>
<dbReference type="InterPro" id="IPR000843">
    <property type="entry name" value="HTH_LacI"/>
</dbReference>
<comment type="caution">
    <text evidence="5">The sequence shown here is derived from an EMBL/GenBank/DDBJ whole genome shotgun (WGS) entry which is preliminary data.</text>
</comment>
<evidence type="ECO:0000256" key="1">
    <source>
        <dbReference type="ARBA" id="ARBA00023015"/>
    </source>
</evidence>
<dbReference type="Pfam" id="PF00356">
    <property type="entry name" value="LacI"/>
    <property type="match status" value="1"/>
</dbReference>
<evidence type="ECO:0000313" key="6">
    <source>
        <dbReference type="Proteomes" id="UP000295718"/>
    </source>
</evidence>
<reference evidence="5 6" key="1">
    <citation type="submission" date="2019-03" db="EMBL/GenBank/DDBJ databases">
        <title>Genomic Encyclopedia of Type Strains, Phase IV (KMG-IV): sequencing the most valuable type-strain genomes for metagenomic binning, comparative biology and taxonomic classification.</title>
        <authorList>
            <person name="Goeker M."/>
        </authorList>
    </citation>
    <scope>NUCLEOTIDE SEQUENCE [LARGE SCALE GENOMIC DNA]</scope>
    <source>
        <strain evidence="5 6">DSM 100556</strain>
    </source>
</reference>
<dbReference type="PANTHER" id="PTHR30146">
    <property type="entry name" value="LACI-RELATED TRANSCRIPTIONAL REPRESSOR"/>
    <property type="match status" value="1"/>
</dbReference>
<protein>
    <submittedName>
        <fullName evidence="5">LacI family transcriptional regulator</fullName>
    </submittedName>
</protein>
<accession>A0A4R1QXA1</accession>
<dbReference type="InterPro" id="IPR010982">
    <property type="entry name" value="Lambda_DNA-bd_dom_sf"/>
</dbReference>
<dbReference type="CDD" id="cd06267">
    <property type="entry name" value="PBP1_LacI_sugar_binding-like"/>
    <property type="match status" value="1"/>
</dbReference>
<keyword evidence="1" id="KW-0805">Transcription regulation</keyword>
<dbReference type="CDD" id="cd01392">
    <property type="entry name" value="HTH_LacI"/>
    <property type="match status" value="1"/>
</dbReference>
<keyword evidence="2" id="KW-0238">DNA-binding</keyword>
<dbReference type="Gene3D" id="1.10.260.40">
    <property type="entry name" value="lambda repressor-like DNA-binding domains"/>
    <property type="match status" value="1"/>
</dbReference>
<dbReference type="GO" id="GO:0000976">
    <property type="term" value="F:transcription cis-regulatory region binding"/>
    <property type="evidence" value="ECO:0007669"/>
    <property type="project" value="TreeGrafter"/>
</dbReference>
<dbReference type="AlphaFoldDB" id="A0A4R1QXA1"/>
<dbReference type="GO" id="GO:0003700">
    <property type="term" value="F:DNA-binding transcription factor activity"/>
    <property type="evidence" value="ECO:0007669"/>
    <property type="project" value="TreeGrafter"/>
</dbReference>
<dbReference type="SUPFAM" id="SSF47413">
    <property type="entry name" value="lambda repressor-like DNA-binding domains"/>
    <property type="match status" value="1"/>
</dbReference>
<evidence type="ECO:0000256" key="2">
    <source>
        <dbReference type="ARBA" id="ARBA00023125"/>
    </source>
</evidence>
<dbReference type="InterPro" id="IPR028082">
    <property type="entry name" value="Peripla_BP_I"/>
</dbReference>
<sequence length="368" mass="40911">MFHVTIRKYQGGKYGRNMEGCIMPEITIKDIAKQCGVGISTVSRAINNHPDINPETKNMIMDVIKATGFVPNNSARNLKRIDAKSIAVLVKGITNPLFSDMIKVIEEETQKKKYSLVLKHVEYYEDEVDVALELVKEKRLRGIIFLGGYFLHSQEKIENLRVPYIFSTIGTAVPENISRVLYSSIAVDDRKESYAMTAHLIGLGHRNIAILSAESEINSIGQLRLEGYKDALSEAGIAFNERLVRQVEDDIEHYSMENGYITAKKLVESGEKFTAVFATADILAVGACRALLEAGMRIPEDVSVAGYDGIDVGKYYNPAITTVRQPVKDMAKTTIKLLFDIIAGRKSYEHIVFPAELIVRESTGTAKG</sequence>
<gene>
    <name evidence="5" type="ORF">EDD76_11563</name>
</gene>
<feature type="domain" description="HTH lacI-type" evidence="4">
    <location>
        <begin position="26"/>
        <end position="80"/>
    </location>
</feature>
<dbReference type="EMBL" id="SLUO01000015">
    <property type="protein sequence ID" value="TCL55430.1"/>
    <property type="molecule type" value="Genomic_DNA"/>
</dbReference>
<dbReference type="Proteomes" id="UP000295718">
    <property type="component" value="Unassembled WGS sequence"/>
</dbReference>
<evidence type="ECO:0000313" key="5">
    <source>
        <dbReference type="EMBL" id="TCL55430.1"/>
    </source>
</evidence>
<dbReference type="Pfam" id="PF13377">
    <property type="entry name" value="Peripla_BP_3"/>
    <property type="match status" value="1"/>
</dbReference>
<dbReference type="PANTHER" id="PTHR30146:SF109">
    <property type="entry name" value="HTH-TYPE TRANSCRIPTIONAL REGULATOR GALS"/>
    <property type="match status" value="1"/>
</dbReference>
<dbReference type="PROSITE" id="PS50932">
    <property type="entry name" value="HTH_LACI_2"/>
    <property type="match status" value="1"/>
</dbReference>